<dbReference type="Pfam" id="PF00356">
    <property type="entry name" value="LacI"/>
    <property type="match status" value="1"/>
</dbReference>
<evidence type="ECO:0000256" key="1">
    <source>
        <dbReference type="ARBA" id="ARBA00023015"/>
    </source>
</evidence>
<reference evidence="6" key="1">
    <citation type="journal article" date="2019" name="Int. J. Syst. Evol. Microbiol.">
        <title>The Global Catalogue of Microorganisms (GCM) 10K type strain sequencing project: providing services to taxonomists for standard genome sequencing and annotation.</title>
        <authorList>
            <consortium name="The Broad Institute Genomics Platform"/>
            <consortium name="The Broad Institute Genome Sequencing Center for Infectious Disease"/>
            <person name="Wu L."/>
            <person name="Ma J."/>
        </authorList>
    </citation>
    <scope>NUCLEOTIDE SEQUENCE [LARGE SCALE GENOMIC DNA]</scope>
    <source>
        <strain evidence="6">CGMCC 1.19062</strain>
    </source>
</reference>
<dbReference type="EMBL" id="JBHUIP010000012">
    <property type="protein sequence ID" value="MFD2263809.1"/>
    <property type="molecule type" value="Genomic_DNA"/>
</dbReference>
<dbReference type="CDD" id="cd06284">
    <property type="entry name" value="PBP1_LacI-like"/>
    <property type="match status" value="1"/>
</dbReference>
<keyword evidence="2 5" id="KW-0238">DNA-binding</keyword>
<proteinExistence type="predicted"/>
<keyword evidence="1" id="KW-0805">Transcription regulation</keyword>
<evidence type="ECO:0000256" key="3">
    <source>
        <dbReference type="ARBA" id="ARBA00023163"/>
    </source>
</evidence>
<dbReference type="Pfam" id="PF13377">
    <property type="entry name" value="Peripla_BP_3"/>
    <property type="match status" value="1"/>
</dbReference>
<dbReference type="SUPFAM" id="SSF53822">
    <property type="entry name" value="Periplasmic binding protein-like I"/>
    <property type="match status" value="1"/>
</dbReference>
<dbReference type="PANTHER" id="PTHR30146:SF109">
    <property type="entry name" value="HTH-TYPE TRANSCRIPTIONAL REGULATOR GALS"/>
    <property type="match status" value="1"/>
</dbReference>
<dbReference type="InterPro" id="IPR000843">
    <property type="entry name" value="HTH_LacI"/>
</dbReference>
<feature type="domain" description="HTH lacI-type" evidence="4">
    <location>
        <begin position="16"/>
        <end position="70"/>
    </location>
</feature>
<evidence type="ECO:0000256" key="2">
    <source>
        <dbReference type="ARBA" id="ARBA00023125"/>
    </source>
</evidence>
<dbReference type="SUPFAM" id="SSF47413">
    <property type="entry name" value="lambda repressor-like DNA-binding domains"/>
    <property type="match status" value="1"/>
</dbReference>
<dbReference type="RefSeq" id="WP_379876854.1">
    <property type="nucleotide sequence ID" value="NZ_JBHUIP010000012.1"/>
</dbReference>
<protein>
    <submittedName>
        <fullName evidence="5">LacI family DNA-binding transcriptional regulator</fullName>
    </submittedName>
</protein>
<keyword evidence="6" id="KW-1185">Reference proteome</keyword>
<evidence type="ECO:0000259" key="4">
    <source>
        <dbReference type="PROSITE" id="PS50932"/>
    </source>
</evidence>
<dbReference type="CDD" id="cd01392">
    <property type="entry name" value="HTH_LacI"/>
    <property type="match status" value="1"/>
</dbReference>
<sequence length="357" mass="38525">MNQARKAGSGSDGRTLKMADVAKLLGVSVATVSRALTKPEQVRPDLRERVLKGVAEIGYMPNTAARNLRARKSMMVLVVVPNIANPFFPEVVRGIDDELGRNGYGLIIGNLDQQPEKYARFLDIVQSGQVDGVMLLNGHIPVHQGRGLLDFDVPVVAMCAAIDAPIPHVLVENALASKVAVRHLADLGHRRIAYLSGPAGNVVEIERYDGFRVGVVAAGLDLGEQVYWPGDYSLASGVAAAKRFLAGERKVTAVYATSDEMAIGFVKTMHTAGVRVPQDLSVVGFDGVDYADFCEPTLTTLVQPRHEIGRLAAQRLLEALSGKRSRKLHIERLPVRLLARDSTAAVRAITQEAGGRI</sequence>
<organism evidence="5 6">
    <name type="scientific">Lacibacterium aquatile</name>
    <dbReference type="NCBI Taxonomy" id="1168082"/>
    <lineage>
        <taxon>Bacteria</taxon>
        <taxon>Pseudomonadati</taxon>
        <taxon>Pseudomonadota</taxon>
        <taxon>Alphaproteobacteria</taxon>
        <taxon>Rhodospirillales</taxon>
        <taxon>Rhodospirillaceae</taxon>
    </lineage>
</organism>
<evidence type="ECO:0000313" key="6">
    <source>
        <dbReference type="Proteomes" id="UP001597295"/>
    </source>
</evidence>
<dbReference type="GO" id="GO:0003677">
    <property type="term" value="F:DNA binding"/>
    <property type="evidence" value="ECO:0007669"/>
    <property type="project" value="UniProtKB-KW"/>
</dbReference>
<keyword evidence="3" id="KW-0804">Transcription</keyword>
<dbReference type="Gene3D" id="1.10.260.40">
    <property type="entry name" value="lambda repressor-like DNA-binding domains"/>
    <property type="match status" value="1"/>
</dbReference>
<dbReference type="Gene3D" id="3.40.50.2300">
    <property type="match status" value="2"/>
</dbReference>
<dbReference type="PROSITE" id="PS50932">
    <property type="entry name" value="HTH_LACI_2"/>
    <property type="match status" value="1"/>
</dbReference>
<dbReference type="PANTHER" id="PTHR30146">
    <property type="entry name" value="LACI-RELATED TRANSCRIPTIONAL REPRESSOR"/>
    <property type="match status" value="1"/>
</dbReference>
<dbReference type="InterPro" id="IPR028082">
    <property type="entry name" value="Peripla_BP_I"/>
</dbReference>
<dbReference type="SMART" id="SM00354">
    <property type="entry name" value="HTH_LACI"/>
    <property type="match status" value="1"/>
</dbReference>
<dbReference type="InterPro" id="IPR010982">
    <property type="entry name" value="Lambda_DNA-bd_dom_sf"/>
</dbReference>
<evidence type="ECO:0000313" key="5">
    <source>
        <dbReference type="EMBL" id="MFD2263809.1"/>
    </source>
</evidence>
<dbReference type="Proteomes" id="UP001597295">
    <property type="component" value="Unassembled WGS sequence"/>
</dbReference>
<dbReference type="InterPro" id="IPR046335">
    <property type="entry name" value="LacI/GalR-like_sensor"/>
</dbReference>
<accession>A0ABW5DS94</accession>
<name>A0ABW5DS94_9PROT</name>
<comment type="caution">
    <text evidence="5">The sequence shown here is derived from an EMBL/GenBank/DDBJ whole genome shotgun (WGS) entry which is preliminary data.</text>
</comment>
<gene>
    <name evidence="5" type="ORF">ACFSM5_12985</name>
</gene>